<evidence type="ECO:0000313" key="3">
    <source>
        <dbReference type="Proteomes" id="UP000824120"/>
    </source>
</evidence>
<dbReference type="Proteomes" id="UP000824120">
    <property type="component" value="Chromosome 9"/>
</dbReference>
<name>A0A9J5XD65_SOLCO</name>
<gene>
    <name evidence="2" type="ORF">H5410_045977</name>
</gene>
<sequence>MIQHTKNNTTSRIHQRVQGKEDIKDKEGMEGMEGKEDKDQTLVVACLTPLDETFVGLPASVEAVAALGPTFTLDWLPIAAFEKSEVAAFFPAVAALIPTVLDLPLYHSQHDPLHLH</sequence>
<comment type="caution">
    <text evidence="2">The sequence shown here is derived from an EMBL/GenBank/DDBJ whole genome shotgun (WGS) entry which is preliminary data.</text>
</comment>
<feature type="compositionally biased region" description="Basic and acidic residues" evidence="1">
    <location>
        <begin position="18"/>
        <end position="36"/>
    </location>
</feature>
<dbReference type="AlphaFoldDB" id="A0A9J5XD65"/>
<evidence type="ECO:0000313" key="2">
    <source>
        <dbReference type="EMBL" id="KAG5585543.1"/>
    </source>
</evidence>
<feature type="region of interest" description="Disordered" evidence="1">
    <location>
        <begin position="1"/>
        <end position="36"/>
    </location>
</feature>
<feature type="compositionally biased region" description="Polar residues" evidence="1">
    <location>
        <begin position="1"/>
        <end position="12"/>
    </location>
</feature>
<proteinExistence type="predicted"/>
<keyword evidence="3" id="KW-1185">Reference proteome</keyword>
<dbReference type="EMBL" id="JACXVP010000009">
    <property type="protein sequence ID" value="KAG5585543.1"/>
    <property type="molecule type" value="Genomic_DNA"/>
</dbReference>
<organism evidence="2 3">
    <name type="scientific">Solanum commersonii</name>
    <name type="common">Commerson's wild potato</name>
    <name type="synonym">Commerson's nightshade</name>
    <dbReference type="NCBI Taxonomy" id="4109"/>
    <lineage>
        <taxon>Eukaryota</taxon>
        <taxon>Viridiplantae</taxon>
        <taxon>Streptophyta</taxon>
        <taxon>Embryophyta</taxon>
        <taxon>Tracheophyta</taxon>
        <taxon>Spermatophyta</taxon>
        <taxon>Magnoliopsida</taxon>
        <taxon>eudicotyledons</taxon>
        <taxon>Gunneridae</taxon>
        <taxon>Pentapetalae</taxon>
        <taxon>asterids</taxon>
        <taxon>lamiids</taxon>
        <taxon>Solanales</taxon>
        <taxon>Solanaceae</taxon>
        <taxon>Solanoideae</taxon>
        <taxon>Solaneae</taxon>
        <taxon>Solanum</taxon>
    </lineage>
</organism>
<accession>A0A9J5XD65</accession>
<evidence type="ECO:0000256" key="1">
    <source>
        <dbReference type="SAM" id="MobiDB-lite"/>
    </source>
</evidence>
<protein>
    <submittedName>
        <fullName evidence="2">Uncharacterized protein</fullName>
    </submittedName>
</protein>
<reference evidence="2 3" key="1">
    <citation type="submission" date="2020-09" db="EMBL/GenBank/DDBJ databases">
        <title>De no assembly of potato wild relative species, Solanum commersonii.</title>
        <authorList>
            <person name="Cho K."/>
        </authorList>
    </citation>
    <scope>NUCLEOTIDE SEQUENCE [LARGE SCALE GENOMIC DNA]</scope>
    <source>
        <strain evidence="2">LZ3.2</strain>
        <tissue evidence="2">Leaf</tissue>
    </source>
</reference>